<feature type="compositionally biased region" description="Basic and acidic residues" evidence="2">
    <location>
        <begin position="64"/>
        <end position="73"/>
    </location>
</feature>
<dbReference type="Gene3D" id="1.10.1330.10">
    <property type="entry name" value="Dockerin domain"/>
    <property type="match status" value="1"/>
</dbReference>
<dbReference type="InterPro" id="IPR008979">
    <property type="entry name" value="Galactose-bd-like_sf"/>
</dbReference>
<comment type="caution">
    <text evidence="7">The sequence shown here is derived from an EMBL/GenBank/DDBJ whole genome shotgun (WGS) entry which is preliminary data.</text>
</comment>
<reference evidence="7 8" key="1">
    <citation type="submission" date="2020-08" db="EMBL/GenBank/DDBJ databases">
        <title>Genome public.</title>
        <authorList>
            <person name="Liu C."/>
            <person name="Sun Q."/>
        </authorList>
    </citation>
    <scope>NUCLEOTIDE SEQUENCE [LARGE SCALE GENOMIC DNA]</scope>
    <source>
        <strain evidence="7 8">NSJ-6</strain>
    </source>
</reference>
<feature type="region of interest" description="Disordered" evidence="2">
    <location>
        <begin position="64"/>
        <end position="178"/>
    </location>
</feature>
<dbReference type="InterPro" id="IPR013783">
    <property type="entry name" value="Ig-like_fold"/>
</dbReference>
<evidence type="ECO:0000256" key="1">
    <source>
        <dbReference type="ARBA" id="ARBA00023295"/>
    </source>
</evidence>
<dbReference type="InterPro" id="IPR036116">
    <property type="entry name" value="FN3_sf"/>
</dbReference>
<feature type="compositionally biased region" description="Basic and acidic residues" evidence="2">
    <location>
        <begin position="158"/>
        <end position="169"/>
    </location>
</feature>
<dbReference type="Gene3D" id="2.60.120.260">
    <property type="entry name" value="Galactose-binding domain-like"/>
    <property type="match status" value="2"/>
</dbReference>
<dbReference type="SMART" id="SM01276">
    <property type="entry name" value="M60-like"/>
    <property type="match status" value="1"/>
</dbReference>
<keyword evidence="3" id="KW-0732">Signal</keyword>
<dbReference type="RefSeq" id="WP_186859359.1">
    <property type="nucleotide sequence ID" value="NZ_JACOOO010000004.1"/>
</dbReference>
<accession>A0ABR7DA71</accession>
<dbReference type="InterPro" id="IPR003961">
    <property type="entry name" value="FN3_dom"/>
</dbReference>
<gene>
    <name evidence="7" type="ORF">H8S20_04280</name>
</gene>
<dbReference type="Pfam" id="PF13402">
    <property type="entry name" value="Peptidase_M60"/>
    <property type="match status" value="1"/>
</dbReference>
<dbReference type="SUPFAM" id="SSF63446">
    <property type="entry name" value="Type I dockerin domain"/>
    <property type="match status" value="1"/>
</dbReference>
<dbReference type="CDD" id="cd00063">
    <property type="entry name" value="FN3"/>
    <property type="match status" value="2"/>
</dbReference>
<evidence type="ECO:0000256" key="3">
    <source>
        <dbReference type="SAM" id="SignalP"/>
    </source>
</evidence>
<proteinExistence type="predicted"/>
<dbReference type="InterPro" id="IPR031161">
    <property type="entry name" value="Peptidase_M60_dom"/>
</dbReference>
<sequence>MKKGSKKIISKTIATALATTNLVGISSQAVNAFEKNIDTNNVDVDNVAENTVDVTVENTEKIEDSNTEIKDAVDNSEVPQDSNNEESSENIGTTETEEVEDVENVDTNNSDSNINESNDETVTEGESTITNEDGASNSEESTEVSNDKTLEDNANISEDEKTSESEKENSTGTSNSYESKGKIELDINFPMPIINTDNISFSISKDGQKIGNITDLSIEEGTLDNGASYKIKKLNSIRKPLEEGDKNIYFLHVVFEGLELGNYSLEVNSDRHTNTRVDDIEVVNYSKRVTLSSGYNSSQGYNGGFLAGDVDGNGIIDMGDYNLVFENLGKSQAKYDLNNDGIVDIADLTYVNENIGKELGLAEVTDTDAILKLENIDVKAEGAKLEEGSASLKDILTDSDSVVTIGKVDGQAPSVESPLTLAFDLSKNTRSSENVKMDQIVIKAPITSSNSEAGVPSMGTITYEDENGQQHTLNFDENKTNDDSSAAEARMALGAITRVNEQGDVVIELGNQIAVKKISINVTGNRGNKKISEIAKIEFLNNVYKEIPKPDMNIPKLKIVETSTNLHNESITLAWEPQANVTSYEVMYQKLDDNGNVKSTKKLQTNQTSIKILDKDIKPYDLYRVSIQSLNGEWNSGYLSEDDIGAGFDGTADNVDGSFNPIDKYYNEYTESVLEVRVVPNSAPEPPRNLTTSQGYKSFTVKWEEHSQARDFDIYYRKLGDTNKNWLKANDGNKEVTEDSPEVTNPDKSKLSRSGSYTITNLEDNTAYEVRVTATNHLGTSKMSSTYIAKTTSVIPPVMPEYNLINRPTDENEIGTEHIVDVRNKNDADGWGNDGSLKYDSEYALVDGDFTTSWKVNDWDTGAVYGANRGSEITFDDTYEIGSIAFAETLEQGYPMAVKEVKITYWENTENGTEAKVVRPTSIQQKTSNGNKYYIVKLSEPINAKKIKVDTAGWGGNRQTMSELRFYKYDSIADDIKALYTDDLRLVLKKEVTQETLNELRDRLNTKDPISNEYHPDKAVLEKELEVAQLLYNDREVSEEITTLDASIRDDNEGPKLGMQNDWQSLGSVARPGVDEDGTSEQIVVYMGSSDPNTRVQITFLQNYGLPSQYQGGTVTIAPGRTEITIPSIIAADVEKGGQVMARVTNGSTTADVKIRLSGVTEIPHLNVNNIINDSSKVDEVKGKIKTYIEELKLYMGNIESLYEGKTIDRENNIYPYDEQTSPLNTTDIEGDRFTLTLPASEILKGIKDGLNGDIDKEVDRVYNALLAWEQEVQVGFAKKGVFEEVKDFNKSGSIDDEDRAYFSKHRAPLTRLNVKYQRMMMGAAAYASSHHIGVGFGSSSYIQGVPYKFNEEGNVTNENEAKLYGALIGHEMGHAMDIGDRLYPETSNNLMTAITATMLNEDSPYASSMSEVYKKVTSNTIGLSTNRSVVVNMLWQPYLAYEDDITYKMLLTDNDADLSNDSFYAKLNRAYREMTAEERANGDRDQWLIRMTSKAAGRNLTAFYEAHGIIANQTTLEYVSKFSEETRKIQYINDEARRRRIAGTADMEEGTTLTATFGNDSNDTPIKDGSYVDDKKVSINLSVNKSKDKILGYEIYRNGEPCGFIEADKVNDTTVYTDIVDNINNRVVTYSAVAYDYNLKSTNTVELGTVKIRHEGGVDKSSTILTSNTISMNEESNDIHGHEGNVDLKNALDNNNGTAYAGRMLINGEYNSSVHLPEMHPNNSPYLMLDTTEMKTLVGIKYTAPVESTGFIFKKDVIATDSIKKYKIEVSKDGVNWTTVKNGELNLTPENPTATIYFDKEGVEGGNQLASYNARYVKITALGTKYISASELEVITPPGDNIEIGVADDNINYANGIGVLKDEFTYVVGDGNETEEKSIPAGSIVITGEYRGNPAFNVPLVLNQDEEHIAEKYDGLLFAQVPDNGNIEEIAEGTWIYWVRPEDSAKFMEDNSKVFAELYRTDTADAIDGGQRLVSDTFKIDVPSKLPQISFNGGAGRSALSSNNVKVIEINKDLINKVTENR</sequence>
<dbReference type="PROSITE" id="PS50022">
    <property type="entry name" value="FA58C_3"/>
    <property type="match status" value="1"/>
</dbReference>
<dbReference type="Proteomes" id="UP000596929">
    <property type="component" value="Unassembled WGS sequence"/>
</dbReference>
<evidence type="ECO:0000259" key="4">
    <source>
        <dbReference type="PROSITE" id="PS50022"/>
    </source>
</evidence>
<dbReference type="InterPro" id="IPR000421">
    <property type="entry name" value="FA58C"/>
</dbReference>
<feature type="compositionally biased region" description="Acidic residues" evidence="2">
    <location>
        <begin position="95"/>
        <end position="104"/>
    </location>
</feature>
<feature type="compositionally biased region" description="Low complexity" evidence="2">
    <location>
        <begin position="105"/>
        <end position="116"/>
    </location>
</feature>
<dbReference type="Pfam" id="PF00041">
    <property type="entry name" value="fn3"/>
    <property type="match status" value="2"/>
</dbReference>
<feature type="domain" description="F5/8 type C" evidence="4">
    <location>
        <begin position="1668"/>
        <end position="1838"/>
    </location>
</feature>
<feature type="region of interest" description="Disordered" evidence="2">
    <location>
        <begin position="730"/>
        <end position="754"/>
    </location>
</feature>
<evidence type="ECO:0000259" key="6">
    <source>
        <dbReference type="PROSITE" id="PS51723"/>
    </source>
</evidence>
<keyword evidence="1" id="KW-0378">Hydrolase</keyword>
<dbReference type="PROSITE" id="PS00018">
    <property type="entry name" value="EF_HAND_1"/>
    <property type="match status" value="2"/>
</dbReference>
<organism evidence="7 8">
    <name type="scientific">Clostridium hominis</name>
    <dbReference type="NCBI Taxonomy" id="2763036"/>
    <lineage>
        <taxon>Bacteria</taxon>
        <taxon>Bacillati</taxon>
        <taxon>Bacillota</taxon>
        <taxon>Clostridia</taxon>
        <taxon>Eubacteriales</taxon>
        <taxon>Clostridiaceae</taxon>
        <taxon>Clostridium</taxon>
    </lineage>
</organism>
<feature type="domain" description="Fibronectin type-III" evidence="5">
    <location>
        <begin position="683"/>
        <end position="794"/>
    </location>
</feature>
<feature type="signal peptide" evidence="3">
    <location>
        <begin position="1"/>
        <end position="32"/>
    </location>
</feature>
<dbReference type="SUPFAM" id="SSF49785">
    <property type="entry name" value="Galactose-binding domain-like"/>
    <property type="match status" value="2"/>
</dbReference>
<name>A0ABR7DA71_9CLOT</name>
<dbReference type="EMBL" id="JACOOO010000004">
    <property type="protein sequence ID" value="MBC5628107.1"/>
    <property type="molecule type" value="Genomic_DNA"/>
</dbReference>
<dbReference type="SMART" id="SM00060">
    <property type="entry name" value="FN3"/>
    <property type="match status" value="2"/>
</dbReference>
<dbReference type="PROSITE" id="PS51723">
    <property type="entry name" value="PEPTIDASE_M60"/>
    <property type="match status" value="1"/>
</dbReference>
<keyword evidence="1" id="KW-0326">Glycosidase</keyword>
<feature type="domain" description="Peptidase M60" evidence="6">
    <location>
        <begin position="1061"/>
        <end position="1443"/>
    </location>
</feature>
<dbReference type="Pfam" id="PF00754">
    <property type="entry name" value="F5_F8_type_C"/>
    <property type="match status" value="1"/>
</dbReference>
<feature type="chain" id="PRO_5047091350" evidence="3">
    <location>
        <begin position="33"/>
        <end position="2023"/>
    </location>
</feature>
<dbReference type="InterPro" id="IPR018247">
    <property type="entry name" value="EF_Hand_1_Ca_BS"/>
</dbReference>
<evidence type="ECO:0000313" key="8">
    <source>
        <dbReference type="Proteomes" id="UP000596929"/>
    </source>
</evidence>
<feature type="compositionally biased region" description="Polar residues" evidence="2">
    <location>
        <begin position="124"/>
        <end position="139"/>
    </location>
</feature>
<evidence type="ECO:0000313" key="7">
    <source>
        <dbReference type="EMBL" id="MBC5628107.1"/>
    </source>
</evidence>
<protein>
    <submittedName>
        <fullName evidence="7">Fibronectin type III domain-containing protein</fullName>
    </submittedName>
</protein>
<dbReference type="InterPro" id="IPR042279">
    <property type="entry name" value="Pep_M60_3"/>
</dbReference>
<feature type="domain" description="Fibronectin type-III" evidence="5">
    <location>
        <begin position="555"/>
        <end position="654"/>
    </location>
</feature>
<dbReference type="InterPro" id="IPR036439">
    <property type="entry name" value="Dockerin_dom_sf"/>
</dbReference>
<dbReference type="SUPFAM" id="SSF49265">
    <property type="entry name" value="Fibronectin type III"/>
    <property type="match status" value="2"/>
</dbReference>
<evidence type="ECO:0000256" key="2">
    <source>
        <dbReference type="SAM" id="MobiDB-lite"/>
    </source>
</evidence>
<keyword evidence="8" id="KW-1185">Reference proteome</keyword>
<dbReference type="Gene3D" id="1.10.390.30">
    <property type="entry name" value="Peptidase M60, enhancin-like domain 3"/>
    <property type="match status" value="1"/>
</dbReference>
<dbReference type="CDD" id="cd14254">
    <property type="entry name" value="Dockerin_II"/>
    <property type="match status" value="1"/>
</dbReference>
<dbReference type="Gene3D" id="2.60.40.10">
    <property type="entry name" value="Immunoglobulins"/>
    <property type="match status" value="2"/>
</dbReference>
<evidence type="ECO:0000259" key="5">
    <source>
        <dbReference type="PROSITE" id="PS50853"/>
    </source>
</evidence>
<dbReference type="PROSITE" id="PS50853">
    <property type="entry name" value="FN3"/>
    <property type="match status" value="2"/>
</dbReference>